<dbReference type="PANTHER" id="PTHR11439">
    <property type="entry name" value="GAG-POL-RELATED RETROTRANSPOSON"/>
    <property type="match status" value="1"/>
</dbReference>
<gene>
    <name evidence="1" type="ORF">glysoja_046818</name>
</gene>
<dbReference type="Proteomes" id="UP000053555">
    <property type="component" value="Unassembled WGS sequence"/>
</dbReference>
<proteinExistence type="predicted"/>
<dbReference type="SUPFAM" id="SSF56672">
    <property type="entry name" value="DNA/RNA polymerases"/>
    <property type="match status" value="1"/>
</dbReference>
<dbReference type="PANTHER" id="PTHR11439:SF450">
    <property type="entry name" value="REVERSE TRANSCRIPTASE TY1_COPIA-TYPE DOMAIN-CONTAINING PROTEIN"/>
    <property type="match status" value="1"/>
</dbReference>
<organism evidence="1">
    <name type="scientific">Glycine soja</name>
    <name type="common">Wild soybean</name>
    <dbReference type="NCBI Taxonomy" id="3848"/>
    <lineage>
        <taxon>Eukaryota</taxon>
        <taxon>Viridiplantae</taxon>
        <taxon>Streptophyta</taxon>
        <taxon>Embryophyta</taxon>
        <taxon>Tracheophyta</taxon>
        <taxon>Spermatophyta</taxon>
        <taxon>Magnoliopsida</taxon>
        <taxon>eudicotyledons</taxon>
        <taxon>Gunneridae</taxon>
        <taxon>Pentapetalae</taxon>
        <taxon>rosids</taxon>
        <taxon>fabids</taxon>
        <taxon>Fabales</taxon>
        <taxon>Fabaceae</taxon>
        <taxon>Papilionoideae</taxon>
        <taxon>50 kb inversion clade</taxon>
        <taxon>NPAAA clade</taxon>
        <taxon>indigoferoid/millettioid clade</taxon>
        <taxon>Phaseoleae</taxon>
        <taxon>Glycine</taxon>
        <taxon>Glycine subgen. Soja</taxon>
    </lineage>
</organism>
<dbReference type="CDD" id="cd09272">
    <property type="entry name" value="RNase_HI_RT_Ty1"/>
    <property type="match status" value="1"/>
</dbReference>
<dbReference type="EMBL" id="KN656019">
    <property type="protein sequence ID" value="KHN23712.1"/>
    <property type="molecule type" value="Genomic_DNA"/>
</dbReference>
<name>A0A0B2QVR0_GLYSO</name>
<dbReference type="EC" id="2.5.1.84" evidence="1"/>
<dbReference type="InterPro" id="IPR043502">
    <property type="entry name" value="DNA/RNA_pol_sf"/>
</dbReference>
<keyword evidence="1" id="KW-0808">Transferase</keyword>
<feature type="non-terminal residue" evidence="1">
    <location>
        <position position="1"/>
    </location>
</feature>
<sequence length="246" mass="27975">TPSVPGSHLTSQGTPCHDPTLFQQIVGSLQYVTITRPDIAYVVNWVCQFMHSPTELHWQATKRILRYLKGTSNHCLHYQPTNASSLLAYSNAGWLFDIEDSRSQYGYAIFHGSNLISWTSKKQHVVARSSTEAEYRSMAYTFAELLWINQLLQELHATLPHPPRMLCDNVGAIFMTKNPVIHTRSKHIALDFHFIRDLVDSKPLHVSYVSSVDQMADIFTKPLSKERMNLLRSKLQVRPDLLLAGG</sequence>
<evidence type="ECO:0000313" key="1">
    <source>
        <dbReference type="EMBL" id="KHN23712.1"/>
    </source>
</evidence>
<dbReference type="AlphaFoldDB" id="A0A0B2QVR0"/>
<reference evidence="1" key="1">
    <citation type="submission" date="2014-07" db="EMBL/GenBank/DDBJ databases">
        <title>Identification of a novel salt tolerance gene in wild soybean by whole-genome sequencing.</title>
        <authorList>
            <person name="Lam H.-M."/>
            <person name="Qi X."/>
            <person name="Li M.-W."/>
            <person name="Liu X."/>
            <person name="Xie M."/>
            <person name="Ni M."/>
            <person name="Xu X."/>
        </authorList>
    </citation>
    <scope>NUCLEOTIDE SEQUENCE [LARGE SCALE GENOMIC DNA]</scope>
    <source>
        <tissue evidence="1">Root</tissue>
    </source>
</reference>
<protein>
    <submittedName>
        <fullName evidence="1">Retrovirus-related Pol polyprotein from transposon TNT 1-94</fullName>
        <ecNumber evidence="1">2.5.1.84</ecNumber>
    </submittedName>
</protein>
<dbReference type="GO" id="GO:0052923">
    <property type="term" value="F:all-trans-nonaprenyl-diphosphate synthase (geranyl-diphosphate specific) activity"/>
    <property type="evidence" value="ECO:0007669"/>
    <property type="project" value="UniProtKB-EC"/>
</dbReference>
<accession>A0A0B2QVR0</accession>